<evidence type="ECO:0000256" key="4">
    <source>
        <dbReference type="ARBA" id="ARBA00023239"/>
    </source>
</evidence>
<dbReference type="KEGG" id="pami:JCM7686_0553"/>
<accession>S5XRG1</accession>
<dbReference type="InterPro" id="IPR001533">
    <property type="entry name" value="Pterin_deHydtase"/>
</dbReference>
<dbReference type="PANTHER" id="PTHR12599">
    <property type="entry name" value="PTERIN-4-ALPHA-CARBINOLAMINE DEHYDRATASE"/>
    <property type="match status" value="1"/>
</dbReference>
<dbReference type="Proteomes" id="UP000015480">
    <property type="component" value="Chromosome"/>
</dbReference>
<sequence>MMSDALSREKIVNGAALLPEETVRDLLGALDGWVLTEDGKAIECQLTTKTFLKAQALAALAGGIGELANHHPDLSYGWGYCRIRFSTHSAGGVTMNDLICASRLNSVL</sequence>
<dbReference type="Pfam" id="PF01329">
    <property type="entry name" value="Pterin_4a"/>
    <property type="match status" value="1"/>
</dbReference>
<dbReference type="GO" id="GO:0006729">
    <property type="term" value="P:tetrahydrobiopterin biosynthetic process"/>
    <property type="evidence" value="ECO:0007669"/>
    <property type="project" value="InterPro"/>
</dbReference>
<keyword evidence="4 5" id="KW-0456">Lyase</keyword>
<organism evidence="5 6">
    <name type="scientific">Paracoccus aminophilus JCM 7686</name>
    <dbReference type="NCBI Taxonomy" id="1367847"/>
    <lineage>
        <taxon>Bacteria</taxon>
        <taxon>Pseudomonadati</taxon>
        <taxon>Pseudomonadota</taxon>
        <taxon>Alphaproteobacteria</taxon>
        <taxon>Rhodobacterales</taxon>
        <taxon>Paracoccaceae</taxon>
        <taxon>Paracoccus</taxon>
    </lineage>
</organism>
<evidence type="ECO:0000313" key="6">
    <source>
        <dbReference type="Proteomes" id="UP000015480"/>
    </source>
</evidence>
<proteinExistence type="inferred from homology"/>
<gene>
    <name evidence="5" type="ORF">JCM7686_0553</name>
</gene>
<dbReference type="EC" id="4.2.1.96" evidence="3"/>
<reference evidence="5 6" key="1">
    <citation type="journal article" date="2014" name="BMC Genomics">
        <title>Architecture and functions of a multipartite genome of the methylotrophic bacterium Paracoccus aminophilus JCM 7686, containing primary and secondary chromids.</title>
        <authorList>
            <person name="Dziewit L."/>
            <person name="Czarnecki J."/>
            <person name="Wibberg D."/>
            <person name="Radlinska M."/>
            <person name="Mrozek P."/>
            <person name="Szymczak M."/>
            <person name="Schluter A."/>
            <person name="Puhler A."/>
            <person name="Bartosik D."/>
        </authorList>
    </citation>
    <scope>NUCLEOTIDE SEQUENCE [LARGE SCALE GENOMIC DNA]</scope>
    <source>
        <strain evidence="5">JCM 7686</strain>
    </source>
</reference>
<dbReference type="Gene3D" id="3.30.1360.20">
    <property type="entry name" value="Transcriptional coactivator/pterin dehydratase"/>
    <property type="match status" value="1"/>
</dbReference>
<evidence type="ECO:0000256" key="3">
    <source>
        <dbReference type="ARBA" id="ARBA00013252"/>
    </source>
</evidence>
<dbReference type="EMBL" id="CP006650">
    <property type="protein sequence ID" value="AGT07662.1"/>
    <property type="molecule type" value="Genomic_DNA"/>
</dbReference>
<dbReference type="eggNOG" id="COG2154">
    <property type="taxonomic scope" value="Bacteria"/>
</dbReference>
<keyword evidence="6" id="KW-1185">Reference proteome</keyword>
<evidence type="ECO:0000256" key="2">
    <source>
        <dbReference type="ARBA" id="ARBA00006472"/>
    </source>
</evidence>
<dbReference type="PATRIC" id="fig|1367847.3.peg.503"/>
<evidence type="ECO:0000313" key="5">
    <source>
        <dbReference type="EMBL" id="AGT07662.1"/>
    </source>
</evidence>
<dbReference type="STRING" id="1367847.JCM7686_0553"/>
<comment type="similarity">
    <text evidence="2">Belongs to the pterin-4-alpha-carbinolamine dehydratase family.</text>
</comment>
<name>S5XRG1_PARAH</name>
<evidence type="ECO:0000256" key="1">
    <source>
        <dbReference type="ARBA" id="ARBA00001554"/>
    </source>
</evidence>
<dbReference type="GO" id="GO:0008124">
    <property type="term" value="F:4-alpha-hydroxytetrahydrobiopterin dehydratase activity"/>
    <property type="evidence" value="ECO:0007669"/>
    <property type="project" value="UniProtKB-EC"/>
</dbReference>
<comment type="catalytic activity">
    <reaction evidence="1">
        <text>(4aS,6R)-4a-hydroxy-L-erythro-5,6,7,8-tetrahydrobiopterin = (6R)-L-erythro-6,7-dihydrobiopterin + H2O</text>
        <dbReference type="Rhea" id="RHEA:11920"/>
        <dbReference type="ChEBI" id="CHEBI:15377"/>
        <dbReference type="ChEBI" id="CHEBI:15642"/>
        <dbReference type="ChEBI" id="CHEBI:43120"/>
        <dbReference type="EC" id="4.2.1.96"/>
    </reaction>
</comment>
<dbReference type="SUPFAM" id="SSF55248">
    <property type="entry name" value="PCD-like"/>
    <property type="match status" value="1"/>
</dbReference>
<dbReference type="AlphaFoldDB" id="S5XRG1"/>
<dbReference type="HOGENOM" id="CLU_081974_4_3_5"/>
<dbReference type="PANTHER" id="PTHR12599:SF0">
    <property type="entry name" value="PTERIN-4-ALPHA-CARBINOLAMINE DEHYDRATASE"/>
    <property type="match status" value="1"/>
</dbReference>
<dbReference type="InterPro" id="IPR036428">
    <property type="entry name" value="PCD_sf"/>
</dbReference>
<protein>
    <recommendedName>
        <fullName evidence="3">4a-hydroxytetrahydrobiopterin dehydratase</fullName>
        <ecNumber evidence="3">4.2.1.96</ecNumber>
    </recommendedName>
</protein>